<gene>
    <name evidence="4" type="ORF">SOCE26_069050</name>
</gene>
<dbReference type="PROSITE" id="PS51257">
    <property type="entry name" value="PROKAR_LIPOPROTEIN"/>
    <property type="match status" value="1"/>
</dbReference>
<evidence type="ECO:0000256" key="1">
    <source>
        <dbReference type="SAM" id="MobiDB-lite"/>
    </source>
</evidence>
<keyword evidence="2" id="KW-0732">Signal</keyword>
<dbReference type="InterPro" id="IPR013658">
    <property type="entry name" value="SGL"/>
</dbReference>
<evidence type="ECO:0000259" key="3">
    <source>
        <dbReference type="Pfam" id="PF08450"/>
    </source>
</evidence>
<feature type="compositionally biased region" description="Low complexity" evidence="1">
    <location>
        <begin position="27"/>
        <end position="45"/>
    </location>
</feature>
<organism evidence="4 5">
    <name type="scientific">Sorangium cellulosum</name>
    <name type="common">Polyangium cellulosum</name>
    <dbReference type="NCBI Taxonomy" id="56"/>
    <lineage>
        <taxon>Bacteria</taxon>
        <taxon>Pseudomonadati</taxon>
        <taxon>Myxococcota</taxon>
        <taxon>Polyangia</taxon>
        <taxon>Polyangiales</taxon>
        <taxon>Polyangiaceae</taxon>
        <taxon>Sorangium</taxon>
    </lineage>
</organism>
<protein>
    <recommendedName>
        <fullName evidence="3">SMP-30/Gluconolactonase/LRE-like region domain-containing protein</fullName>
    </recommendedName>
</protein>
<evidence type="ECO:0000313" key="5">
    <source>
        <dbReference type="Proteomes" id="UP000238348"/>
    </source>
</evidence>
<dbReference type="Pfam" id="PF08450">
    <property type="entry name" value="SGL"/>
    <property type="match status" value="1"/>
</dbReference>
<reference evidence="4 5" key="1">
    <citation type="submission" date="2015-09" db="EMBL/GenBank/DDBJ databases">
        <title>Sorangium comparison.</title>
        <authorList>
            <person name="Zaburannyi N."/>
            <person name="Bunk B."/>
            <person name="Overmann J."/>
            <person name="Mueller R."/>
        </authorList>
    </citation>
    <scope>NUCLEOTIDE SEQUENCE [LARGE SCALE GENOMIC DNA]</scope>
    <source>
        <strain evidence="4 5">So ce26</strain>
    </source>
</reference>
<dbReference type="Gene3D" id="2.120.10.30">
    <property type="entry name" value="TolB, C-terminal domain"/>
    <property type="match status" value="1"/>
</dbReference>
<evidence type="ECO:0000313" key="4">
    <source>
        <dbReference type="EMBL" id="AUX45414.1"/>
    </source>
</evidence>
<evidence type="ECO:0000256" key="2">
    <source>
        <dbReference type="SAM" id="SignalP"/>
    </source>
</evidence>
<sequence>MASMARFPGTFTSVVVAAAMASCGGEAPPRALAPAASASSAAPAATNSVESPPAAPSAPAAPTPPRLAAPSPVAKYTGFAKPESVLYDAENDRYLVSNVNGNPNDKDNNGFISVLSPDGQVTNLKWIEGGKDKVKLDAPTGSAIVKGVLYVADLVTVRMFDLRTGAPRGEIAIPGATLLNDVAAAPDGKVYVSDSGFTIGATGNLEATSSDAVYVIEKGKAKLLAKTTDLHMPNGIAWTGEGLVVCSSGAPEVFRLDEKGAKQDVTTTAPGGRLDGLVPVGDLLLVTSHEASAVLRGKLGGIFEIAIPEQKTPTDIGYDTKRGRVLVPHVMADEVDVYELK</sequence>
<dbReference type="InterPro" id="IPR011042">
    <property type="entry name" value="6-blade_b-propeller_TolB-like"/>
</dbReference>
<feature type="signal peptide" evidence="2">
    <location>
        <begin position="1"/>
        <end position="17"/>
    </location>
</feature>
<name>A0A2L0F1G9_SORCE</name>
<proteinExistence type="predicted"/>
<dbReference type="SUPFAM" id="SSF63829">
    <property type="entry name" value="Calcium-dependent phosphotriesterase"/>
    <property type="match status" value="1"/>
</dbReference>
<dbReference type="EMBL" id="CP012673">
    <property type="protein sequence ID" value="AUX45414.1"/>
    <property type="molecule type" value="Genomic_DNA"/>
</dbReference>
<feature type="chain" id="PRO_5014759393" description="SMP-30/Gluconolactonase/LRE-like region domain-containing protein" evidence="2">
    <location>
        <begin position="18"/>
        <end position="341"/>
    </location>
</feature>
<accession>A0A2L0F1G9</accession>
<feature type="domain" description="SMP-30/Gluconolactonase/LRE-like region" evidence="3">
    <location>
        <begin position="124"/>
        <end position="244"/>
    </location>
</feature>
<dbReference type="Proteomes" id="UP000238348">
    <property type="component" value="Chromosome"/>
</dbReference>
<dbReference type="AlphaFoldDB" id="A0A2L0F1G9"/>
<feature type="compositionally biased region" description="Pro residues" evidence="1">
    <location>
        <begin position="53"/>
        <end position="67"/>
    </location>
</feature>
<feature type="region of interest" description="Disordered" evidence="1">
    <location>
        <begin position="27"/>
        <end position="69"/>
    </location>
</feature>